<dbReference type="AlphaFoldDB" id="A0A1T3P3H7"/>
<evidence type="ECO:0000313" key="3">
    <source>
        <dbReference type="EMBL" id="OPC83460.1"/>
    </source>
</evidence>
<keyword evidence="2" id="KW-1133">Transmembrane helix</keyword>
<proteinExistence type="predicted"/>
<dbReference type="EMBL" id="MWQN01000001">
    <property type="protein sequence ID" value="OPC83460.1"/>
    <property type="molecule type" value="Genomic_DNA"/>
</dbReference>
<keyword evidence="4" id="KW-1185">Reference proteome</keyword>
<evidence type="ECO:0000256" key="2">
    <source>
        <dbReference type="SAM" id="Phobius"/>
    </source>
</evidence>
<name>A0A1T3P3H7_9ACTN</name>
<sequence>MAARRAREERTHAEEVARSDARNEILARKAAESGDDGIRQTVLAPPDPNKSSARQLGGILGIMLLITVLIGIAATIAAATG</sequence>
<evidence type="ECO:0000313" key="4">
    <source>
        <dbReference type="Proteomes" id="UP000190037"/>
    </source>
</evidence>
<reference evidence="3 4" key="1">
    <citation type="submission" date="2017-03" db="EMBL/GenBank/DDBJ databases">
        <title>Draft genome sequence of Streptomyces scabrisporus NF3, endophyte isolated from Amphipterygium adstringens.</title>
        <authorList>
            <person name="Vazquez M."/>
            <person name="Ceapa C.D."/>
            <person name="Rodriguez Luna D."/>
            <person name="Sanchez Esquivel S."/>
        </authorList>
    </citation>
    <scope>NUCLEOTIDE SEQUENCE [LARGE SCALE GENOMIC DNA]</scope>
    <source>
        <strain evidence="3 4">NF3</strain>
    </source>
</reference>
<keyword evidence="2" id="KW-0812">Transmembrane</keyword>
<gene>
    <name evidence="3" type="ORF">B4N89_23220</name>
</gene>
<keyword evidence="2" id="KW-0472">Membrane</keyword>
<feature type="transmembrane region" description="Helical" evidence="2">
    <location>
        <begin position="59"/>
        <end position="79"/>
    </location>
</feature>
<feature type="region of interest" description="Disordered" evidence="1">
    <location>
        <begin position="1"/>
        <end position="50"/>
    </location>
</feature>
<comment type="caution">
    <text evidence="3">The sequence shown here is derived from an EMBL/GenBank/DDBJ whole genome shotgun (WGS) entry which is preliminary data.</text>
</comment>
<dbReference type="Proteomes" id="UP000190037">
    <property type="component" value="Unassembled WGS sequence"/>
</dbReference>
<accession>A0A1T3P3H7</accession>
<organism evidence="3 4">
    <name type="scientific">Embleya scabrispora</name>
    <dbReference type="NCBI Taxonomy" id="159449"/>
    <lineage>
        <taxon>Bacteria</taxon>
        <taxon>Bacillati</taxon>
        <taxon>Actinomycetota</taxon>
        <taxon>Actinomycetes</taxon>
        <taxon>Kitasatosporales</taxon>
        <taxon>Streptomycetaceae</taxon>
        <taxon>Embleya</taxon>
    </lineage>
</organism>
<feature type="compositionally biased region" description="Basic and acidic residues" evidence="1">
    <location>
        <begin position="1"/>
        <end position="38"/>
    </location>
</feature>
<protein>
    <submittedName>
        <fullName evidence="3">Uncharacterized protein</fullName>
    </submittedName>
</protein>
<evidence type="ECO:0000256" key="1">
    <source>
        <dbReference type="SAM" id="MobiDB-lite"/>
    </source>
</evidence>